<dbReference type="AlphaFoldDB" id="A0A2A2M7F6"/>
<dbReference type="Proteomes" id="UP000218796">
    <property type="component" value="Unassembled WGS sequence"/>
</dbReference>
<keyword evidence="2" id="KW-1185">Reference proteome</keyword>
<proteinExistence type="predicted"/>
<name>A0A2A2M7F6_9GAMM</name>
<protein>
    <submittedName>
        <fullName evidence="1">Uncharacterized protein</fullName>
    </submittedName>
</protein>
<evidence type="ECO:0000313" key="2">
    <source>
        <dbReference type="Proteomes" id="UP000218796"/>
    </source>
</evidence>
<evidence type="ECO:0000313" key="1">
    <source>
        <dbReference type="EMBL" id="PAV94029.1"/>
    </source>
</evidence>
<dbReference type="RefSeq" id="WP_095661857.1">
    <property type="nucleotide sequence ID" value="NZ_NQMS01000022.1"/>
</dbReference>
<gene>
    <name evidence="1" type="ORF">CJD50_22910</name>
</gene>
<sequence length="105" mass="11812">MKLNPIQHRMMINRGLAYVAFKCQKAGHKWASAMSAMRCAFTDLTTPRLVKASGLERSECWSSFSIDDADMNFRMYGDETIIDGDKKEATSVLNLEFGCSAINKH</sequence>
<accession>A0A2A2M7F6</accession>
<reference evidence="1 2" key="1">
    <citation type="submission" date="2017-08" db="EMBL/GenBank/DDBJ databases">
        <title>Draft Genome Sequence of Hafnia alvei CITHA-6 Isolated from Raw Bovine Milk.</title>
        <authorList>
            <person name="Culligan E.P."/>
            <person name="Mcsweeney A."/>
            <person name="O'Doherty C."/>
            <person name="Gleeson E."/>
            <person name="O'Riordan D."/>
            <person name="Sleator R.D."/>
        </authorList>
    </citation>
    <scope>NUCLEOTIDE SEQUENCE [LARGE SCALE GENOMIC DNA]</scope>
    <source>
        <strain evidence="1 2">CITHA-6</strain>
    </source>
</reference>
<dbReference type="EMBL" id="NQMS01000022">
    <property type="protein sequence ID" value="PAV94029.1"/>
    <property type="molecule type" value="Genomic_DNA"/>
</dbReference>
<organism evidence="1 2">
    <name type="scientific">Hafnia paralvei</name>
    <dbReference type="NCBI Taxonomy" id="546367"/>
    <lineage>
        <taxon>Bacteria</taxon>
        <taxon>Pseudomonadati</taxon>
        <taxon>Pseudomonadota</taxon>
        <taxon>Gammaproteobacteria</taxon>
        <taxon>Enterobacterales</taxon>
        <taxon>Hafniaceae</taxon>
        <taxon>Hafnia</taxon>
    </lineage>
</organism>
<comment type="caution">
    <text evidence="1">The sequence shown here is derived from an EMBL/GenBank/DDBJ whole genome shotgun (WGS) entry which is preliminary data.</text>
</comment>